<evidence type="ECO:0000256" key="1">
    <source>
        <dbReference type="ARBA" id="ARBA00022679"/>
    </source>
</evidence>
<reference evidence="3 4" key="1">
    <citation type="submission" date="2020-04" db="EMBL/GenBank/DDBJ databases">
        <title>Ramlibacter sp. G-1-2-2 isolated from soil.</title>
        <authorList>
            <person name="Dahal R.H."/>
        </authorList>
    </citation>
    <scope>NUCLEOTIDE SEQUENCE [LARGE SCALE GENOMIC DNA]</scope>
    <source>
        <strain evidence="3 4">G-1-2-2</strain>
    </source>
</reference>
<keyword evidence="1 3" id="KW-0808">Transferase</keyword>
<protein>
    <submittedName>
        <fullName evidence="3">CoA transferase</fullName>
    </submittedName>
</protein>
<evidence type="ECO:0000313" key="4">
    <source>
        <dbReference type="Proteomes" id="UP000541185"/>
    </source>
</evidence>
<keyword evidence="4" id="KW-1185">Reference proteome</keyword>
<dbReference type="GO" id="GO:0008410">
    <property type="term" value="F:CoA-transferase activity"/>
    <property type="evidence" value="ECO:0007669"/>
    <property type="project" value="TreeGrafter"/>
</dbReference>
<dbReference type="AlphaFoldDB" id="A0A848GY81"/>
<dbReference type="EMBL" id="JABBFX010000001">
    <property type="protein sequence ID" value="NML43117.1"/>
    <property type="molecule type" value="Genomic_DNA"/>
</dbReference>
<dbReference type="Pfam" id="PF02515">
    <property type="entry name" value="CoA_transf_3"/>
    <property type="match status" value="1"/>
</dbReference>
<dbReference type="SUPFAM" id="SSF89796">
    <property type="entry name" value="CoA-transferase family III (CaiB/BaiF)"/>
    <property type="match status" value="1"/>
</dbReference>
<feature type="region of interest" description="Disordered" evidence="2">
    <location>
        <begin position="365"/>
        <end position="388"/>
    </location>
</feature>
<dbReference type="InterPro" id="IPR044855">
    <property type="entry name" value="CoA-Trfase_III_dom3_sf"/>
</dbReference>
<sequence>MIKVLDGVRVLEHGTFITGPAASMLLADLGADVVKVELPGTGDPFRAFKGGLYSPHYQTVNRNKRSVTFNTKQAADREQFDALVKDADVYIQNFRPGFAEQIGAGYERLKELNPRLIYCAISGFGATGPAAHRPTYDSVAQAASGYLRLLVNPANPRVVGPAIADFVTGFYAAYGILGALYEREHSGVARKVELSMFEAMTHFNLDAFQHLFSADEVMGPFSRPSVSQSYVLECADGSWIALHMSSPEKFWQGLANAMEKPDIFLDERFASRQARIANQEALIAVMRPIFKRHDRAEWCRRLDSNDVPHSPMYTTAEVPEDAQARHLQLFVETEHPVVGHWRTVRSPVSFDGERPLEVSAPPLLGEHNEELHAGWKPRAAAPAKETRK</sequence>
<dbReference type="PANTHER" id="PTHR48207">
    <property type="entry name" value="SUCCINATE--HYDROXYMETHYLGLUTARATE COA-TRANSFERASE"/>
    <property type="match status" value="1"/>
</dbReference>
<name>A0A848GY81_9BURK</name>
<gene>
    <name evidence="3" type="ORF">HHL11_05095</name>
</gene>
<dbReference type="RefSeq" id="WP_169417348.1">
    <property type="nucleotide sequence ID" value="NZ_JABBFX010000001.1"/>
</dbReference>
<dbReference type="Gene3D" id="3.30.1540.10">
    <property type="entry name" value="formyl-coa transferase, domain 3"/>
    <property type="match status" value="1"/>
</dbReference>
<dbReference type="Gene3D" id="3.40.50.10540">
    <property type="entry name" value="Crotonobetainyl-coa:carnitine coa-transferase, domain 1"/>
    <property type="match status" value="1"/>
</dbReference>
<dbReference type="PANTHER" id="PTHR48207:SF3">
    <property type="entry name" value="SUCCINATE--HYDROXYMETHYLGLUTARATE COA-TRANSFERASE"/>
    <property type="match status" value="1"/>
</dbReference>
<dbReference type="InterPro" id="IPR023606">
    <property type="entry name" value="CoA-Trfase_III_dom_1_sf"/>
</dbReference>
<evidence type="ECO:0000256" key="2">
    <source>
        <dbReference type="SAM" id="MobiDB-lite"/>
    </source>
</evidence>
<dbReference type="InterPro" id="IPR003673">
    <property type="entry name" value="CoA-Trfase_fam_III"/>
</dbReference>
<dbReference type="Proteomes" id="UP000541185">
    <property type="component" value="Unassembled WGS sequence"/>
</dbReference>
<accession>A0A848GY81</accession>
<organism evidence="3 4">
    <name type="scientific">Ramlibacter agri</name>
    <dbReference type="NCBI Taxonomy" id="2728837"/>
    <lineage>
        <taxon>Bacteria</taxon>
        <taxon>Pseudomonadati</taxon>
        <taxon>Pseudomonadota</taxon>
        <taxon>Betaproteobacteria</taxon>
        <taxon>Burkholderiales</taxon>
        <taxon>Comamonadaceae</taxon>
        <taxon>Ramlibacter</taxon>
    </lineage>
</organism>
<comment type="caution">
    <text evidence="3">The sequence shown here is derived from an EMBL/GenBank/DDBJ whole genome shotgun (WGS) entry which is preliminary data.</text>
</comment>
<proteinExistence type="predicted"/>
<evidence type="ECO:0000313" key="3">
    <source>
        <dbReference type="EMBL" id="NML43117.1"/>
    </source>
</evidence>
<dbReference type="InterPro" id="IPR050483">
    <property type="entry name" value="CoA-transferase_III_domain"/>
</dbReference>